<protein>
    <recommendedName>
        <fullName evidence="1">Carboxylesterase type B domain-containing protein</fullName>
    </recommendedName>
</protein>
<dbReference type="InterPro" id="IPR029058">
    <property type="entry name" value="AB_hydrolase_fold"/>
</dbReference>
<dbReference type="Pfam" id="PF00135">
    <property type="entry name" value="COesterase"/>
    <property type="match status" value="1"/>
</dbReference>
<dbReference type="InterPro" id="IPR002018">
    <property type="entry name" value="CarbesteraseB"/>
</dbReference>
<dbReference type="GeneID" id="26251482"/>
<sequence>MSRLQHPRLGVLEGLTSGNVVQFHGIKYGSLDHRFGTPKMYSGQKSSGVVNARKLGLPVPDFPPHSDTECLNLSVTIPNDGARAGKKLPVFVFIHGGGLAFGSGTWPQYDQAKIVGRYRTNIFDFLTSEELRKAKFKANNGLRDQKVAFEWVRAHIERFGGDPNQVTAVGQSAGGVFRRAIPAHGRFVRILSSSQTSILGYS</sequence>
<dbReference type="EMBL" id="KI968715">
    <property type="protein sequence ID" value="EUN29149.1"/>
    <property type="molecule type" value="Genomic_DNA"/>
</dbReference>
<organism evidence="2 3">
    <name type="scientific">Bipolaris victoriae (strain FI3)</name>
    <name type="common">Victoria blight of oats agent</name>
    <name type="synonym">Cochliobolus victoriae</name>
    <dbReference type="NCBI Taxonomy" id="930091"/>
    <lineage>
        <taxon>Eukaryota</taxon>
        <taxon>Fungi</taxon>
        <taxon>Dikarya</taxon>
        <taxon>Ascomycota</taxon>
        <taxon>Pezizomycotina</taxon>
        <taxon>Dothideomycetes</taxon>
        <taxon>Pleosporomycetidae</taxon>
        <taxon>Pleosporales</taxon>
        <taxon>Pleosporineae</taxon>
        <taxon>Pleosporaceae</taxon>
        <taxon>Bipolaris</taxon>
    </lineage>
</organism>
<name>W7EQ34_BIPV3</name>
<gene>
    <name evidence="2" type="ORF">COCVIDRAFT_14301</name>
</gene>
<evidence type="ECO:0000313" key="2">
    <source>
        <dbReference type="EMBL" id="EUN29149.1"/>
    </source>
</evidence>
<dbReference type="AlphaFoldDB" id="W7EQ34"/>
<feature type="domain" description="Carboxylesterase type B" evidence="1">
    <location>
        <begin position="10"/>
        <end position="176"/>
    </location>
</feature>
<proteinExistence type="predicted"/>
<reference evidence="2 3" key="1">
    <citation type="journal article" date="2013" name="PLoS Genet.">
        <title>Comparative genome structure, secondary metabolite, and effector coding capacity across Cochliobolus pathogens.</title>
        <authorList>
            <person name="Condon B.J."/>
            <person name="Leng Y."/>
            <person name="Wu D."/>
            <person name="Bushley K.E."/>
            <person name="Ohm R.A."/>
            <person name="Otillar R."/>
            <person name="Martin J."/>
            <person name="Schackwitz W."/>
            <person name="Grimwood J."/>
            <person name="MohdZainudin N."/>
            <person name="Xue C."/>
            <person name="Wang R."/>
            <person name="Manning V.A."/>
            <person name="Dhillon B."/>
            <person name="Tu Z.J."/>
            <person name="Steffenson B.J."/>
            <person name="Salamov A."/>
            <person name="Sun H."/>
            <person name="Lowry S."/>
            <person name="LaButti K."/>
            <person name="Han J."/>
            <person name="Copeland A."/>
            <person name="Lindquist E."/>
            <person name="Barry K."/>
            <person name="Schmutz J."/>
            <person name="Baker S.E."/>
            <person name="Ciuffetti L.M."/>
            <person name="Grigoriev I.V."/>
            <person name="Zhong S."/>
            <person name="Turgeon B.G."/>
        </authorList>
    </citation>
    <scope>NUCLEOTIDE SEQUENCE [LARGE SCALE GENOMIC DNA]</scope>
    <source>
        <strain evidence="2 3">FI3</strain>
    </source>
</reference>
<dbReference type="Proteomes" id="UP000054337">
    <property type="component" value="Unassembled WGS sequence"/>
</dbReference>
<evidence type="ECO:0000259" key="1">
    <source>
        <dbReference type="Pfam" id="PF00135"/>
    </source>
</evidence>
<dbReference type="PANTHER" id="PTHR11559">
    <property type="entry name" value="CARBOXYLESTERASE"/>
    <property type="match status" value="1"/>
</dbReference>
<keyword evidence="3" id="KW-1185">Reference proteome</keyword>
<dbReference type="RefSeq" id="XP_014558628.1">
    <property type="nucleotide sequence ID" value="XM_014703142.1"/>
</dbReference>
<evidence type="ECO:0000313" key="3">
    <source>
        <dbReference type="Proteomes" id="UP000054337"/>
    </source>
</evidence>
<dbReference type="HOGENOM" id="CLU_1412118_0_0_1"/>
<dbReference type="SUPFAM" id="SSF53474">
    <property type="entry name" value="alpha/beta-Hydrolases"/>
    <property type="match status" value="1"/>
</dbReference>
<dbReference type="Gene3D" id="3.40.50.1820">
    <property type="entry name" value="alpha/beta hydrolase"/>
    <property type="match status" value="1"/>
</dbReference>
<dbReference type="InterPro" id="IPR050309">
    <property type="entry name" value="Type-B_Carboxylest/Lipase"/>
</dbReference>
<accession>W7EQ34</accession>